<protein>
    <submittedName>
        <fullName evidence="2">2-iminobutanoate/2-iminopropanoate deaminase</fullName>
        <ecNumber evidence="2">3.5.99.10</ecNumber>
    </submittedName>
</protein>
<evidence type="ECO:0000313" key="2">
    <source>
        <dbReference type="EMBL" id="MPM01723.1"/>
    </source>
</evidence>
<dbReference type="FunFam" id="3.30.1330.40:FF:000001">
    <property type="entry name" value="L-PSP family endoribonuclease"/>
    <property type="match status" value="1"/>
</dbReference>
<dbReference type="PANTHER" id="PTHR11803">
    <property type="entry name" value="2-IMINOBUTANOATE/2-IMINOPROPANOATE DEAMINASE RIDA"/>
    <property type="match status" value="1"/>
</dbReference>
<gene>
    <name evidence="2" type="primary">yabJ_15</name>
    <name evidence="2" type="ORF">SDC9_47963</name>
</gene>
<dbReference type="PANTHER" id="PTHR11803:SF58">
    <property type="entry name" value="PROTEIN HMF1-RELATED"/>
    <property type="match status" value="1"/>
</dbReference>
<evidence type="ECO:0000256" key="1">
    <source>
        <dbReference type="ARBA" id="ARBA00010552"/>
    </source>
</evidence>
<accession>A0A644WGS2</accession>
<dbReference type="InterPro" id="IPR006175">
    <property type="entry name" value="YjgF/YER057c/UK114"/>
</dbReference>
<dbReference type="AlphaFoldDB" id="A0A644WGS2"/>
<dbReference type="Pfam" id="PF01042">
    <property type="entry name" value="Ribonuc_L-PSP"/>
    <property type="match status" value="1"/>
</dbReference>
<comment type="similarity">
    <text evidence="1">Belongs to the RutC family.</text>
</comment>
<comment type="caution">
    <text evidence="2">The sequence shown here is derived from an EMBL/GenBank/DDBJ whole genome shotgun (WGS) entry which is preliminary data.</text>
</comment>
<sequence>MQFISTENAPRPGGHYSQAVVHRGIVYAAGQLPIVPETGEKCLGTVEEQTERALMNLEAVLEAAGSGRDRVLRVTVYVSDISLWNRVNAVYAEFFGDHRPARTVVPTRDLHYGFFVEIDAVAATNSGTD</sequence>
<dbReference type="EMBL" id="VSSQ01000817">
    <property type="protein sequence ID" value="MPM01723.1"/>
    <property type="molecule type" value="Genomic_DNA"/>
</dbReference>
<dbReference type="CDD" id="cd00448">
    <property type="entry name" value="YjgF_YER057c_UK114_family"/>
    <property type="match status" value="1"/>
</dbReference>
<dbReference type="SUPFAM" id="SSF55298">
    <property type="entry name" value="YjgF-like"/>
    <property type="match status" value="1"/>
</dbReference>
<proteinExistence type="inferred from homology"/>
<dbReference type="EC" id="3.5.99.10" evidence="2"/>
<dbReference type="GO" id="GO:0120241">
    <property type="term" value="F:2-iminobutanoate/2-iminopropanoate deaminase"/>
    <property type="evidence" value="ECO:0007669"/>
    <property type="project" value="UniProtKB-EC"/>
</dbReference>
<dbReference type="InterPro" id="IPR006056">
    <property type="entry name" value="RidA"/>
</dbReference>
<organism evidence="2">
    <name type="scientific">bioreactor metagenome</name>
    <dbReference type="NCBI Taxonomy" id="1076179"/>
    <lineage>
        <taxon>unclassified sequences</taxon>
        <taxon>metagenomes</taxon>
        <taxon>ecological metagenomes</taxon>
    </lineage>
</organism>
<keyword evidence="2" id="KW-0378">Hydrolase</keyword>
<name>A0A644WGS2_9ZZZZ</name>
<dbReference type="NCBIfam" id="TIGR00004">
    <property type="entry name" value="Rid family detoxifying hydrolase"/>
    <property type="match status" value="1"/>
</dbReference>
<dbReference type="Gene3D" id="3.30.1330.40">
    <property type="entry name" value="RutC-like"/>
    <property type="match status" value="1"/>
</dbReference>
<dbReference type="GO" id="GO:0005829">
    <property type="term" value="C:cytosol"/>
    <property type="evidence" value="ECO:0007669"/>
    <property type="project" value="TreeGrafter"/>
</dbReference>
<dbReference type="InterPro" id="IPR035959">
    <property type="entry name" value="RutC-like_sf"/>
</dbReference>
<reference evidence="2" key="1">
    <citation type="submission" date="2019-08" db="EMBL/GenBank/DDBJ databases">
        <authorList>
            <person name="Kucharzyk K."/>
            <person name="Murdoch R.W."/>
            <person name="Higgins S."/>
            <person name="Loffler F."/>
        </authorList>
    </citation>
    <scope>NUCLEOTIDE SEQUENCE</scope>
</reference>